<evidence type="ECO:0000313" key="1">
    <source>
        <dbReference type="EMBL" id="MBC3901647.1"/>
    </source>
</evidence>
<dbReference type="EMBL" id="WJBE01000038">
    <property type="protein sequence ID" value="MBC3901647.1"/>
    <property type="molecule type" value="Genomic_DNA"/>
</dbReference>
<reference evidence="1 2" key="1">
    <citation type="journal article" date="2020" name="mSystems">
        <title>Defining Genomic and Predicted Metabolic Features of the Acetobacterium Genus.</title>
        <authorList>
            <person name="Ross D.E."/>
            <person name="Marshall C.W."/>
            <person name="Gulliver D."/>
            <person name="May H.D."/>
            <person name="Norman R.S."/>
        </authorList>
    </citation>
    <scope>NUCLEOTIDE SEQUENCE [LARGE SCALE GENOMIC DNA]</scope>
    <source>
        <strain evidence="1 2">DSM 4132</strain>
    </source>
</reference>
<dbReference type="RefSeq" id="WP_186895663.1">
    <property type="nucleotide sequence ID" value="NZ_WJBE01000038.1"/>
</dbReference>
<proteinExistence type="predicted"/>
<sequence length="134" mass="15426">MNDYPSRKFQLLWSIDKGYLPPTNRIAETVFRSILSRQGERWQNFHEDPNDCTDVMYLCREFMRKNGFDCGTKTDLEDLLQKNNGHILPVESISKQWNAALPLFESSETLVLIDDATAFYAKESAGALGNFLKK</sequence>
<evidence type="ECO:0000313" key="2">
    <source>
        <dbReference type="Proteomes" id="UP000622405"/>
    </source>
</evidence>
<keyword evidence="2" id="KW-1185">Reference proteome</keyword>
<comment type="caution">
    <text evidence="1">The sequence shown here is derived from an EMBL/GenBank/DDBJ whole genome shotgun (WGS) entry which is preliminary data.</text>
</comment>
<gene>
    <name evidence="1" type="ORF">GH811_18785</name>
</gene>
<organism evidence="1 2">
    <name type="scientific">Acetobacterium malicum</name>
    <dbReference type="NCBI Taxonomy" id="52692"/>
    <lineage>
        <taxon>Bacteria</taxon>
        <taxon>Bacillati</taxon>
        <taxon>Bacillota</taxon>
        <taxon>Clostridia</taxon>
        <taxon>Eubacteriales</taxon>
        <taxon>Eubacteriaceae</taxon>
        <taxon>Acetobacterium</taxon>
    </lineage>
</organism>
<dbReference type="Proteomes" id="UP000622405">
    <property type="component" value="Unassembled WGS sequence"/>
</dbReference>
<protein>
    <recommendedName>
        <fullName evidence="3">Transposase</fullName>
    </recommendedName>
</protein>
<name>A0ABR6Z2B9_9FIRM</name>
<accession>A0ABR6Z2B9</accession>
<evidence type="ECO:0008006" key="3">
    <source>
        <dbReference type="Google" id="ProtNLM"/>
    </source>
</evidence>